<feature type="domain" description="FAD dependent oxidoreductase" evidence="2">
    <location>
        <begin position="6"/>
        <end position="339"/>
    </location>
</feature>
<dbReference type="GO" id="GO:0005737">
    <property type="term" value="C:cytoplasm"/>
    <property type="evidence" value="ECO:0007669"/>
    <property type="project" value="TreeGrafter"/>
</dbReference>
<dbReference type="AlphaFoldDB" id="A0A238L0E6"/>
<organism evidence="3 4">
    <name type="scientific">Maliponia aquimaris</name>
    <dbReference type="NCBI Taxonomy" id="1673631"/>
    <lineage>
        <taxon>Bacteria</taxon>
        <taxon>Pseudomonadati</taxon>
        <taxon>Pseudomonadota</taxon>
        <taxon>Alphaproteobacteria</taxon>
        <taxon>Rhodobacterales</taxon>
        <taxon>Paracoccaceae</taxon>
        <taxon>Maliponia</taxon>
    </lineage>
</organism>
<dbReference type="OrthoDB" id="7421214at2"/>
<keyword evidence="1 3" id="KW-0560">Oxidoreductase</keyword>
<evidence type="ECO:0000313" key="3">
    <source>
        <dbReference type="EMBL" id="SMX48554.1"/>
    </source>
</evidence>
<sequence length="364" mass="37946">MNTAEVLVIGGGIAGISAAAELARDASVVVLEAEPQIGYHSTGRSAAVFILNYGNATLRALNQLALPELSGGLLGDTVLSPRGELLLADESALAALEAYVEGSTGLQRLTAGEACALVPVLRRDRIAAAVLEPQALDIDVDRLLQGYARLLRGRGGRIETGQRVQAIARRGGAWRVETAQGAFEAPVLVNAAGAWAEVVAEMAGVARVGLQPLRRSAVMMALPAEVDSTGWPLFASAADDWYAKPEGARLMISPADEDPVDPQDAWPDDMVLAEGLDRFSQMVDVPLVRPSHSWAGLRSFVPDRTPVVGFAPEAQGFFWLAGQGGYGVQTAPALAAITRRLVAGGGAAVDAALLAALSPARFDG</sequence>
<evidence type="ECO:0000256" key="1">
    <source>
        <dbReference type="ARBA" id="ARBA00023002"/>
    </source>
</evidence>
<dbReference type="Proteomes" id="UP000207598">
    <property type="component" value="Unassembled WGS sequence"/>
</dbReference>
<gene>
    <name evidence="3" type="primary">hcnC_2</name>
    <name evidence="3" type="ORF">MAA8898_03991</name>
</gene>
<proteinExistence type="predicted"/>
<dbReference type="Gene3D" id="3.50.50.60">
    <property type="entry name" value="FAD/NAD(P)-binding domain"/>
    <property type="match status" value="1"/>
</dbReference>
<keyword evidence="4" id="KW-1185">Reference proteome</keyword>
<accession>A0A238L0E6</accession>
<dbReference type="SUPFAM" id="SSF51905">
    <property type="entry name" value="FAD/NAD(P)-binding domain"/>
    <property type="match status" value="1"/>
</dbReference>
<dbReference type="EMBL" id="FXYF01000013">
    <property type="protein sequence ID" value="SMX48554.1"/>
    <property type="molecule type" value="Genomic_DNA"/>
</dbReference>
<reference evidence="3 4" key="1">
    <citation type="submission" date="2017-05" db="EMBL/GenBank/DDBJ databases">
        <authorList>
            <person name="Song R."/>
            <person name="Chenine A.L."/>
            <person name="Ruprecht R.M."/>
        </authorList>
    </citation>
    <scope>NUCLEOTIDE SEQUENCE [LARGE SCALE GENOMIC DNA]</scope>
    <source>
        <strain evidence="3 4">CECT 8898</strain>
    </source>
</reference>
<evidence type="ECO:0000259" key="2">
    <source>
        <dbReference type="Pfam" id="PF01266"/>
    </source>
</evidence>
<name>A0A238L0E6_9RHOB</name>
<dbReference type="PANTHER" id="PTHR13847">
    <property type="entry name" value="SARCOSINE DEHYDROGENASE-RELATED"/>
    <property type="match status" value="1"/>
</dbReference>
<dbReference type="InterPro" id="IPR006076">
    <property type="entry name" value="FAD-dep_OxRdtase"/>
</dbReference>
<evidence type="ECO:0000313" key="4">
    <source>
        <dbReference type="Proteomes" id="UP000207598"/>
    </source>
</evidence>
<protein>
    <submittedName>
        <fullName evidence="3">Hydrogen cyanide synthase subunit HcnC</fullName>
        <ecNumber evidence="3">1.4.99.5</ecNumber>
    </submittedName>
</protein>
<dbReference type="PANTHER" id="PTHR13847:SF287">
    <property type="entry name" value="FAD-DEPENDENT OXIDOREDUCTASE DOMAIN-CONTAINING PROTEIN 1"/>
    <property type="match status" value="1"/>
</dbReference>
<dbReference type="GO" id="GO:0050622">
    <property type="term" value="F:glycine dehydrogenase (cyanide-forming) activity"/>
    <property type="evidence" value="ECO:0007669"/>
    <property type="project" value="UniProtKB-EC"/>
</dbReference>
<dbReference type="Gene3D" id="3.30.9.10">
    <property type="entry name" value="D-Amino Acid Oxidase, subunit A, domain 2"/>
    <property type="match status" value="1"/>
</dbReference>
<dbReference type="EC" id="1.4.99.5" evidence="3"/>
<dbReference type="InterPro" id="IPR036188">
    <property type="entry name" value="FAD/NAD-bd_sf"/>
</dbReference>
<dbReference type="Pfam" id="PF01266">
    <property type="entry name" value="DAO"/>
    <property type="match status" value="1"/>
</dbReference>
<dbReference type="RefSeq" id="WP_094022747.1">
    <property type="nucleotide sequence ID" value="NZ_FXYF01000013.1"/>
</dbReference>